<organism evidence="2 3">
    <name type="scientific">Pseudonocardia asaccharolytica DSM 44247 = NBRC 16224</name>
    <dbReference type="NCBI Taxonomy" id="1123024"/>
    <lineage>
        <taxon>Bacteria</taxon>
        <taxon>Bacillati</taxon>
        <taxon>Actinomycetota</taxon>
        <taxon>Actinomycetes</taxon>
        <taxon>Pseudonocardiales</taxon>
        <taxon>Pseudonocardiaceae</taxon>
        <taxon>Pseudonocardia</taxon>
    </lineage>
</organism>
<dbReference type="RefSeq" id="WP_211224044.1">
    <property type="nucleotide sequence ID" value="NZ_AUII01000042.1"/>
</dbReference>
<reference evidence="2 3" key="1">
    <citation type="submission" date="2019-07" db="EMBL/GenBank/DDBJ databases">
        <title>Whole genome shotgun sequence of Pseudonocardia asaccharolytica NBRC 16224.</title>
        <authorList>
            <person name="Hosoyama A."/>
            <person name="Uohara A."/>
            <person name="Ohji S."/>
            <person name="Ichikawa N."/>
        </authorList>
    </citation>
    <scope>NUCLEOTIDE SEQUENCE [LARGE SCALE GENOMIC DNA]</scope>
    <source>
        <strain evidence="2 3">NBRC 16224</strain>
    </source>
</reference>
<evidence type="ECO:0008006" key="4">
    <source>
        <dbReference type="Google" id="ProtNLM"/>
    </source>
</evidence>
<protein>
    <recommendedName>
        <fullName evidence="4">Transposase Helix-turn-helix domain-containing protein</fullName>
    </recommendedName>
</protein>
<feature type="compositionally biased region" description="Basic residues" evidence="1">
    <location>
        <begin position="126"/>
        <end position="144"/>
    </location>
</feature>
<dbReference type="STRING" id="1123024.GCA_000423625_04723"/>
<feature type="compositionally biased region" description="Low complexity" evidence="1">
    <location>
        <begin position="218"/>
        <end position="243"/>
    </location>
</feature>
<feature type="compositionally biased region" description="Low complexity" evidence="1">
    <location>
        <begin position="251"/>
        <end position="274"/>
    </location>
</feature>
<sequence length="291" mass="30891">MITYRAVLGVPRELVREVAKLLRAERHARGTRTGSRALTCWYQALLVLAWFRTKGEIEIIGAGFGASRATAYRDRDAVVQVLAAQAPDLHEARREVAAQGWSHMVLDGKVVHSGRCAETTVNTKRKPIHSWHSGKHHAFGRQRAGHPATGRSVGLGLRRAPGRCHDLAVARDAGVLGALNWAASRLGLPTLAAAGYEGAGRASKCRSSSPAAGRSWLRTTRPTTRCTGPPAPVANAASRSSSAVGEPFNGSPPARAESAPSSTPRSFPPTSNTPHYALLAEITSVPRGSPT</sequence>
<name>A0A511DB85_9PSEU</name>
<comment type="caution">
    <text evidence="2">The sequence shown here is derived from an EMBL/GenBank/DDBJ whole genome shotgun (WGS) entry which is preliminary data.</text>
</comment>
<dbReference type="Proteomes" id="UP000321328">
    <property type="component" value="Unassembled WGS sequence"/>
</dbReference>
<proteinExistence type="predicted"/>
<feature type="region of interest" description="Disordered" evidence="1">
    <location>
        <begin position="199"/>
        <end position="291"/>
    </location>
</feature>
<dbReference type="AlphaFoldDB" id="A0A511DB85"/>
<keyword evidence="3" id="KW-1185">Reference proteome</keyword>
<feature type="region of interest" description="Disordered" evidence="1">
    <location>
        <begin position="126"/>
        <end position="149"/>
    </location>
</feature>
<evidence type="ECO:0000313" key="3">
    <source>
        <dbReference type="Proteomes" id="UP000321328"/>
    </source>
</evidence>
<dbReference type="EMBL" id="BJVI01000061">
    <property type="protein sequence ID" value="GEL20208.1"/>
    <property type="molecule type" value="Genomic_DNA"/>
</dbReference>
<gene>
    <name evidence="2" type="ORF">PA7_40450</name>
</gene>
<evidence type="ECO:0000313" key="2">
    <source>
        <dbReference type="EMBL" id="GEL20208.1"/>
    </source>
</evidence>
<accession>A0A511DB85</accession>
<evidence type="ECO:0000256" key="1">
    <source>
        <dbReference type="SAM" id="MobiDB-lite"/>
    </source>
</evidence>